<dbReference type="InterPro" id="IPR001173">
    <property type="entry name" value="Glyco_trans_2-like"/>
</dbReference>
<feature type="domain" description="Methyltransferase type 12" evidence="2">
    <location>
        <begin position="94"/>
        <end position="192"/>
    </location>
</feature>
<sequence length="1442" mass="161506">MTRYFDLSASLDAYSFDERVGCWQRSDSRAEWAYSDGHAVEDNLYDLVGACVDRSVQSLELADRITDWPTRYYFSARRANLLRPLAGMLKGDVLEVGAGCGAITRYLGETAKTVVALEPAIRRARVAKKRCEDLDNVHVVIDNLEEFVTEKKFDVVTLIGVLEYAERFSDREDAASHWLNCARKLLKPSGVLLVAIENQLGLKYFAGAPEDHLGRPVLGLEDIYKGSGARTYGRLELESMVYAAGFADIAVALPFPDYKLPTSVWFSKDGQAAPGFDGGAALAAASVTRDPQIGRPPLFAVDRVWDVVARNGMLPDMANSFLVIAHTQPVSSLFGMDNQDVCGYHFSTERDKPFAKETRFELRSGQPWVARKFLMPDLVREVDGFRCAIADEPYIAGTAFTKSLYEQLLRDGWRIEDVGSWIRHWLDAVCMHVGLDPEVLVKARYDAGLRLPGSVVDLVPHNLMESADGIRVFIDLEWRTADSVPLGYLVFRALFEAVAACVRVARPYDQCHLQVVHFIADAMKECGDLLVPSAQDFERYLAMENRFQVAASGRAGMPDYVDFSKSRLPANISSAQEGPLGTVLTEFGETRENLGRVLAQHEALLAEHRDVAEWAKQLDAELLQLRESNAALIAEHHDVAEWAKQLDAELLKQRDNSIDLAAEHEEVVKRADNLNEQVEALLARSMMDEAQLKEALARESVLLGSQSWRVTKPLRFAMRLMRGDWSAVAGSLRGKRWTQAPFLNAIRSPVKRILMQRGKVSPAAPEGLLMNTYEDPGKLLDGVAFDIVDKPEVTIIIPAYGRLDHTAACVRSIHVHLPCVSIEVVVVEDASGDKQIGALKQVPGLRYFENPVNLGFLRSCNHAASLAKGRYIYFLNNDTEVTAGWLDALVSTAKSWPDCGLVGSKLIYPDGRLQEAGGIVWKDASAWNYGRLDDPSRSVYNYTRVVDYISGASILIEKKLFDSFGGFDELYLPAYFEDTDLAFKVRESGRKVVYEPGSIVVHYEGISHGTDTGGGIKAYQVENQKKFYERWKSVLERDHLNNAERPFFAKDRSHLRKVILVIDHYIPQPDRDAGSRAMYQLLMVLVSKGYSVKFWPENMWHDAPYALPLQQAGVEVFYGGEYVGKFNEWIAENGASLDVVIFSRPHVSINFIDQVSKCSAARKIYYGHDIHHLRMQQQLLLHPTRELEEDTARFRNFEHQLWEKSEVVLYPSSDETAYVREWLEKNAPAARTRADTAPLYAYECIPEREVPEAAERRDILFVAGFAHSPNVDAALWFMEAILPLVRRDIPDVKVTLVGSSPLPEVLAMASAQINVTGYVSDNVLEKFYQMSRVSIAPLRFGGGVKGKVLESMRYGVPCVTTSVGMQGLGDALEFMPVADEPQALANLIVTLLRDDKEWQRISHAERSFINASYSHNALWSVMRSALEVDSSRVNQTLDVRLD</sequence>
<proteinExistence type="predicted"/>
<dbReference type="Pfam" id="PF00535">
    <property type="entry name" value="Glycos_transf_2"/>
    <property type="match status" value="1"/>
</dbReference>
<dbReference type="CDD" id="cd02440">
    <property type="entry name" value="AdoMet_MTases"/>
    <property type="match status" value="1"/>
</dbReference>
<dbReference type="PANTHER" id="PTHR43179:SF7">
    <property type="entry name" value="RHAMNOSYLTRANSFERASE WBBL"/>
    <property type="match status" value="1"/>
</dbReference>
<dbReference type="Proteomes" id="UP001297361">
    <property type="component" value="Unassembled WGS sequence"/>
</dbReference>
<dbReference type="EMBL" id="JAJFNJ020000003">
    <property type="protein sequence ID" value="MEC3888277.1"/>
    <property type="molecule type" value="Genomic_DNA"/>
</dbReference>
<dbReference type="SUPFAM" id="SSF53335">
    <property type="entry name" value="S-adenosyl-L-methionine-dependent methyltransferases"/>
    <property type="match status" value="1"/>
</dbReference>
<dbReference type="RefSeq" id="WP_228424517.1">
    <property type="nucleotide sequence ID" value="NZ_JAJFNJ020000003.1"/>
</dbReference>
<dbReference type="SUPFAM" id="SSF53756">
    <property type="entry name" value="UDP-Glycosyltransferase/glycogen phosphorylase"/>
    <property type="match status" value="1"/>
</dbReference>
<reference evidence="3" key="2">
    <citation type="submission" date="2024-01" db="EMBL/GenBank/DDBJ databases">
        <title>Long-read genome sequencing of X. campestris pv. papavericola.</title>
        <authorList>
            <person name="Hussain R.M.F."/>
            <person name="Greer S."/>
            <person name="Harrison J."/>
            <person name="Grant M."/>
            <person name="Vicente J."/>
            <person name="Studholme D.J."/>
        </authorList>
    </citation>
    <scope>NUCLEOTIDE SEQUENCE</scope>
    <source>
        <strain evidence="3">NCPPB 2970</strain>
    </source>
</reference>
<dbReference type="PANTHER" id="PTHR43179">
    <property type="entry name" value="RHAMNOSYLTRANSFERASE WBBL"/>
    <property type="match status" value="1"/>
</dbReference>
<evidence type="ECO:0000259" key="2">
    <source>
        <dbReference type="Pfam" id="PF08242"/>
    </source>
</evidence>
<dbReference type="InterPro" id="IPR029063">
    <property type="entry name" value="SAM-dependent_MTases_sf"/>
</dbReference>
<protein>
    <submittedName>
        <fullName evidence="3">Glycosyltransferase</fullName>
        <ecNumber evidence="3">2.4.-.-</ecNumber>
    </submittedName>
</protein>
<dbReference type="SUPFAM" id="SSF53448">
    <property type="entry name" value="Nucleotide-diphospho-sugar transferases"/>
    <property type="match status" value="1"/>
</dbReference>
<accession>A0AAJ2X383</accession>
<dbReference type="EC" id="2.4.-.-" evidence="3"/>
<dbReference type="InterPro" id="IPR029044">
    <property type="entry name" value="Nucleotide-diphossugar_trans"/>
</dbReference>
<name>A0AAJ2X383_XANCA</name>
<keyword evidence="3" id="KW-0328">Glycosyltransferase</keyword>
<feature type="domain" description="Glycosyltransferase 2-like" evidence="1">
    <location>
        <begin position="794"/>
        <end position="902"/>
    </location>
</feature>
<keyword evidence="3" id="KW-0808">Transferase</keyword>
<dbReference type="Pfam" id="PF08242">
    <property type="entry name" value="Methyltransf_12"/>
    <property type="match status" value="1"/>
</dbReference>
<evidence type="ECO:0000313" key="4">
    <source>
        <dbReference type="Proteomes" id="UP001297361"/>
    </source>
</evidence>
<dbReference type="CDD" id="cd04186">
    <property type="entry name" value="GT_2_like_c"/>
    <property type="match status" value="1"/>
</dbReference>
<comment type="caution">
    <text evidence="3">The sequence shown here is derived from an EMBL/GenBank/DDBJ whole genome shotgun (WGS) entry which is preliminary data.</text>
</comment>
<dbReference type="CDD" id="cd03801">
    <property type="entry name" value="GT4_PimA-like"/>
    <property type="match status" value="1"/>
</dbReference>
<dbReference type="Gene3D" id="3.40.50.150">
    <property type="entry name" value="Vaccinia Virus protein VP39"/>
    <property type="match status" value="1"/>
</dbReference>
<reference evidence="3" key="1">
    <citation type="submission" date="2021-10" db="EMBL/GenBank/DDBJ databases">
        <authorList>
            <person name="Hussein R."/>
            <person name="Harrison J."/>
            <person name="Studholme D.J."/>
            <person name="Vicente J."/>
            <person name="Grant M."/>
        </authorList>
    </citation>
    <scope>NUCLEOTIDE SEQUENCE</scope>
    <source>
        <strain evidence="3">NCPPB 2970</strain>
    </source>
</reference>
<evidence type="ECO:0000259" key="1">
    <source>
        <dbReference type="Pfam" id="PF00535"/>
    </source>
</evidence>
<dbReference type="Gene3D" id="3.40.50.2000">
    <property type="entry name" value="Glycogen Phosphorylase B"/>
    <property type="match status" value="1"/>
</dbReference>
<dbReference type="GO" id="GO:0016757">
    <property type="term" value="F:glycosyltransferase activity"/>
    <property type="evidence" value="ECO:0007669"/>
    <property type="project" value="UniProtKB-KW"/>
</dbReference>
<evidence type="ECO:0000313" key="3">
    <source>
        <dbReference type="EMBL" id="MEC3888277.1"/>
    </source>
</evidence>
<gene>
    <name evidence="3" type="ORF">LLE72_011080</name>
</gene>
<dbReference type="InterPro" id="IPR013217">
    <property type="entry name" value="Methyltransf_12"/>
</dbReference>
<organism evidence="3 4">
    <name type="scientific">Xanthomonas campestris pv. papavericola</name>
    <dbReference type="NCBI Taxonomy" id="487881"/>
    <lineage>
        <taxon>Bacteria</taxon>
        <taxon>Pseudomonadati</taxon>
        <taxon>Pseudomonadota</taxon>
        <taxon>Gammaproteobacteria</taxon>
        <taxon>Lysobacterales</taxon>
        <taxon>Lysobacteraceae</taxon>
        <taxon>Xanthomonas</taxon>
    </lineage>
</organism>
<dbReference type="Gene3D" id="3.90.550.10">
    <property type="entry name" value="Spore Coat Polysaccharide Biosynthesis Protein SpsA, Chain A"/>
    <property type="match status" value="1"/>
</dbReference>
<dbReference type="Pfam" id="PF13692">
    <property type="entry name" value="Glyco_trans_1_4"/>
    <property type="match status" value="1"/>
</dbReference>